<gene>
    <name evidence="1" type="ORF">H2508_03760</name>
</gene>
<comment type="caution">
    <text evidence="1">The sequence shown here is derived from an EMBL/GenBank/DDBJ whole genome shotgun (WGS) entry which is preliminary data.</text>
</comment>
<dbReference type="Proteomes" id="UP000539350">
    <property type="component" value="Unassembled WGS sequence"/>
</dbReference>
<evidence type="ECO:0000313" key="2">
    <source>
        <dbReference type="Proteomes" id="UP000539350"/>
    </source>
</evidence>
<dbReference type="EMBL" id="JACFXU010000013">
    <property type="protein sequence ID" value="MBA6412219.1"/>
    <property type="molecule type" value="Genomic_DNA"/>
</dbReference>
<keyword evidence="2" id="KW-1185">Reference proteome</keyword>
<evidence type="ECO:0000313" key="1">
    <source>
        <dbReference type="EMBL" id="MBA6412219.1"/>
    </source>
</evidence>
<proteinExistence type="predicted"/>
<dbReference type="RefSeq" id="WP_182169032.1">
    <property type="nucleotide sequence ID" value="NZ_JACFXU010000013.1"/>
</dbReference>
<reference evidence="1 2" key="1">
    <citation type="submission" date="2020-07" db="EMBL/GenBank/DDBJ databases">
        <title>Halieaceae bacterium, F7430, whole genome shotgun sequencing project.</title>
        <authorList>
            <person name="Jiang S."/>
            <person name="Liu Z.W."/>
            <person name="Du Z.J."/>
        </authorList>
    </citation>
    <scope>NUCLEOTIDE SEQUENCE [LARGE SCALE GENOMIC DNA]</scope>
    <source>
        <strain evidence="1 2">F7430</strain>
    </source>
</reference>
<name>A0A7W2YJ38_9GAMM</name>
<protein>
    <submittedName>
        <fullName evidence="1">Uncharacterized protein</fullName>
    </submittedName>
</protein>
<sequence>MKSPLILTVVGSVAVITIVAALAWLTQENSADDGCQQKDVSAAVLADSDGDQEGLINRAIIVRGNCDQNERD</sequence>
<organism evidence="1 2">
    <name type="scientific">Sediminihaliea albiluteola</name>
    <dbReference type="NCBI Taxonomy" id="2758564"/>
    <lineage>
        <taxon>Bacteria</taxon>
        <taxon>Pseudomonadati</taxon>
        <taxon>Pseudomonadota</taxon>
        <taxon>Gammaproteobacteria</taxon>
        <taxon>Cellvibrionales</taxon>
        <taxon>Halieaceae</taxon>
        <taxon>Sediminihaliea</taxon>
    </lineage>
</organism>
<accession>A0A7W2YJ38</accession>
<dbReference type="AlphaFoldDB" id="A0A7W2YJ38"/>